<name>A0ABD2X8G7_9HYME</name>
<dbReference type="SUPFAM" id="SSF50630">
    <property type="entry name" value="Acid proteases"/>
    <property type="match status" value="1"/>
</dbReference>
<dbReference type="Gene3D" id="3.10.10.10">
    <property type="entry name" value="HIV Type 1 Reverse Transcriptase, subunit A, domain 1"/>
    <property type="match status" value="1"/>
</dbReference>
<dbReference type="InterPro" id="IPR000477">
    <property type="entry name" value="RT_dom"/>
</dbReference>
<dbReference type="InterPro" id="IPR018061">
    <property type="entry name" value="Retropepsins"/>
</dbReference>
<evidence type="ECO:0000313" key="3">
    <source>
        <dbReference type="EMBL" id="KAL3401416.1"/>
    </source>
</evidence>
<evidence type="ECO:0000259" key="2">
    <source>
        <dbReference type="PROSITE" id="PS50878"/>
    </source>
</evidence>
<dbReference type="CDD" id="cd01647">
    <property type="entry name" value="RT_LTR"/>
    <property type="match status" value="1"/>
</dbReference>
<dbReference type="InterPro" id="IPR021109">
    <property type="entry name" value="Peptidase_aspartic_dom_sf"/>
</dbReference>
<dbReference type="CDD" id="cd00303">
    <property type="entry name" value="retropepsin_like"/>
    <property type="match status" value="1"/>
</dbReference>
<dbReference type="GO" id="GO:0016787">
    <property type="term" value="F:hydrolase activity"/>
    <property type="evidence" value="ECO:0007669"/>
    <property type="project" value="UniProtKB-KW"/>
</dbReference>
<dbReference type="Proteomes" id="UP001627154">
    <property type="component" value="Unassembled WGS sequence"/>
</dbReference>
<dbReference type="Gene3D" id="2.40.70.10">
    <property type="entry name" value="Acid Proteases"/>
    <property type="match status" value="1"/>
</dbReference>
<proteinExistence type="predicted"/>
<dbReference type="PROSITE" id="PS50878">
    <property type="entry name" value="RT_POL"/>
    <property type="match status" value="1"/>
</dbReference>
<dbReference type="EMBL" id="JBJJXI010000045">
    <property type="protein sequence ID" value="KAL3401416.1"/>
    <property type="molecule type" value="Genomic_DNA"/>
</dbReference>
<organism evidence="3 4">
    <name type="scientific">Trichogramma kaykai</name>
    <dbReference type="NCBI Taxonomy" id="54128"/>
    <lineage>
        <taxon>Eukaryota</taxon>
        <taxon>Metazoa</taxon>
        <taxon>Ecdysozoa</taxon>
        <taxon>Arthropoda</taxon>
        <taxon>Hexapoda</taxon>
        <taxon>Insecta</taxon>
        <taxon>Pterygota</taxon>
        <taxon>Neoptera</taxon>
        <taxon>Endopterygota</taxon>
        <taxon>Hymenoptera</taxon>
        <taxon>Apocrita</taxon>
        <taxon>Proctotrupomorpha</taxon>
        <taxon>Chalcidoidea</taxon>
        <taxon>Trichogrammatidae</taxon>
        <taxon>Trichogramma</taxon>
    </lineage>
</organism>
<dbReference type="SUPFAM" id="SSF56672">
    <property type="entry name" value="DNA/RNA polymerases"/>
    <property type="match status" value="1"/>
</dbReference>
<comment type="caution">
    <text evidence="3">The sequence shown here is derived from an EMBL/GenBank/DDBJ whole genome shotgun (WGS) entry which is preliminary data.</text>
</comment>
<dbReference type="InterPro" id="IPR043128">
    <property type="entry name" value="Rev_trsase/Diguanyl_cyclase"/>
</dbReference>
<protein>
    <recommendedName>
        <fullName evidence="2">Reverse transcriptase domain-containing protein</fullName>
    </recommendedName>
</protein>
<dbReference type="InterPro" id="IPR051320">
    <property type="entry name" value="Viral_Replic_Matur_Polypro"/>
</dbReference>
<keyword evidence="1" id="KW-0378">Hydrolase</keyword>
<dbReference type="GO" id="GO:0071897">
    <property type="term" value="P:DNA biosynthetic process"/>
    <property type="evidence" value="ECO:0007669"/>
    <property type="project" value="UniProtKB-ARBA"/>
</dbReference>
<evidence type="ECO:0000313" key="4">
    <source>
        <dbReference type="Proteomes" id="UP001627154"/>
    </source>
</evidence>
<reference evidence="3 4" key="1">
    <citation type="journal article" date="2024" name="bioRxiv">
        <title>A reference genome for Trichogramma kaykai: A tiny desert-dwelling parasitoid wasp with competing sex-ratio distorters.</title>
        <authorList>
            <person name="Culotta J."/>
            <person name="Lindsey A.R."/>
        </authorList>
    </citation>
    <scope>NUCLEOTIDE SEQUENCE [LARGE SCALE GENOMIC DNA]</scope>
    <source>
        <strain evidence="3 4">KSX58</strain>
    </source>
</reference>
<dbReference type="Pfam" id="PF00077">
    <property type="entry name" value="RVP"/>
    <property type="match status" value="1"/>
</dbReference>
<accession>A0ABD2X8G7</accession>
<dbReference type="Gene3D" id="3.30.70.270">
    <property type="match status" value="1"/>
</dbReference>
<dbReference type="Pfam" id="PF00078">
    <property type="entry name" value="RVT_1"/>
    <property type="match status" value="1"/>
</dbReference>
<dbReference type="AlphaFoldDB" id="A0ABD2X8G7"/>
<gene>
    <name evidence="3" type="ORF">TKK_005263</name>
</gene>
<dbReference type="PANTHER" id="PTHR33064:SF37">
    <property type="entry name" value="RIBONUCLEASE H"/>
    <property type="match status" value="1"/>
</dbReference>
<dbReference type="InterPro" id="IPR043502">
    <property type="entry name" value="DNA/RNA_pol_sf"/>
</dbReference>
<evidence type="ECO:0000256" key="1">
    <source>
        <dbReference type="ARBA" id="ARBA00022801"/>
    </source>
</evidence>
<dbReference type="PANTHER" id="PTHR33064">
    <property type="entry name" value="POL PROTEIN"/>
    <property type="match status" value="1"/>
</dbReference>
<keyword evidence="4" id="KW-1185">Reference proteome</keyword>
<feature type="domain" description="Reverse transcriptase" evidence="2">
    <location>
        <begin position="170"/>
        <end position="420"/>
    </location>
</feature>
<sequence>MSEDDREELQQNTECPRITAFIESTPINALIDTGSKVTCLSEEFYESQVDTFKYNAKLPLTSIYMRGFTGEKSQRVKLQIRAQIRIGMRDIMMNFFVIPKLINPCIIGIEYLMEMKAFINLGEMQANFQIDGVENFVPFTLEKRAHEPIMLIHMPRDTDAKAPLDQTQQFITRDSNATGNQHTSSLLMIPDEKQLREKVEAVKNISNEKREKLFNLLYRYRSCFNEVPGRFKSFVYKLKVQDTSPYFAKSYPIPIAHHVAVSEEIARMLRYDIIERSYSRLDSDHDGPEEMEELQKKYTNIGIMTSVDLRTSFWQVPLHPQSRKYTAFTHAGKTYQFKVIPFGLKISSAALARTAEAVIQDLSDCVFDYVDDWLVISRDIDEHIEHLDRLFKAMENKQITANFDKLELCRSKIKYVGHVVTTNGMYPTLKK</sequence>